<feature type="region of interest" description="Disordered" evidence="3">
    <location>
        <begin position="1"/>
        <end position="37"/>
    </location>
</feature>
<keyword evidence="7" id="KW-1185">Reference proteome</keyword>
<sequence length="201" mass="21313">MTAEDDEATTAATDVEPAAEEPTAGTPAESEAGGESLRTRRARVLLPALLALMLAVASSFAVWVYLKQYRPDQQTDAAVAETVVKAASDGAVAMLSYAPQTMDKDFASAKSHLTGDFVKFYTDFTNSVVTRAVKEKSVKTEATVVRAAVSDLSPESALVLAFINQTTVSKDNPDGTFAQSAVKISMKKIDGAWLISAFDPV</sequence>
<name>A0A8H2JAB5_MYCMU</name>
<accession>A0A8H2JAB5</accession>
<keyword evidence="4" id="KW-1133">Transmembrane helix</keyword>
<dbReference type="AlphaFoldDB" id="A0A8H2JAB5"/>
<dbReference type="EMBL" id="POTL01000001">
    <property type="protein sequence ID" value="TLH52229.1"/>
    <property type="molecule type" value="Genomic_DNA"/>
</dbReference>
<keyword evidence="2 4" id="KW-0472">Membrane</keyword>
<reference evidence="5 7" key="3">
    <citation type="journal article" date="2019" name="Sci. Rep.">
        <title>Insight into the biology of Mycobacterium mucogenicum and Mycobacterium neoaurum clade members.</title>
        <authorList>
            <person name="Behra P.R.K."/>
            <person name="Pettersson B.M.F."/>
            <person name="Ramesh M."/>
            <person name="Dasgupta S."/>
            <person name="Kirsebom L.A."/>
        </authorList>
    </citation>
    <scope>NUCLEOTIDE SEQUENCE [LARGE SCALE GENOMIC DNA]</scope>
    <source>
        <strain evidence="5 7">DSM 44124</strain>
    </source>
</reference>
<dbReference type="GeneID" id="76724759"/>
<feature type="compositionally biased region" description="Low complexity" evidence="3">
    <location>
        <begin position="9"/>
        <end position="31"/>
    </location>
</feature>
<reference evidence="6" key="1">
    <citation type="submission" date="2018-01" db="EMBL/GenBank/DDBJ databases">
        <title>Comparative genomics of Mycobacterium mucogenicum and Mycobacterium neoaurum clade members emphasizing tRNA and non-coding RNA.</title>
        <authorList>
            <person name="Behra P.R.K."/>
            <person name="Pettersson B.M.F."/>
            <person name="Das S."/>
            <person name="Dasgupta S."/>
            <person name="Kirsebom L.A."/>
        </authorList>
    </citation>
    <scope>NUCLEOTIDE SEQUENCE</scope>
    <source>
        <strain evidence="6">DSM 44124</strain>
    </source>
</reference>
<organism evidence="6">
    <name type="scientific">Mycolicibacterium mucogenicum DSM 44124</name>
    <dbReference type="NCBI Taxonomy" id="1226753"/>
    <lineage>
        <taxon>Bacteria</taxon>
        <taxon>Bacillati</taxon>
        <taxon>Actinomycetota</taxon>
        <taxon>Actinomycetes</taxon>
        <taxon>Mycobacteriales</taxon>
        <taxon>Mycobacteriaceae</taxon>
        <taxon>Mycolicibacterium</taxon>
    </lineage>
</organism>
<dbReference type="PANTHER" id="PTHR37042">
    <property type="entry name" value="OUTER MEMBRANE PROTEIN RV1973"/>
    <property type="match status" value="1"/>
</dbReference>
<reference evidence="5 7" key="2">
    <citation type="journal article" date="2019" name="BMC Evol. Biol.">
        <title>Comparative genomics of Mycobacterium mucogenicum and Mycobacterium neoaurum clade members emphasizing tRNA and non-coding RNA.</title>
        <authorList>
            <person name="Behra P.R.K."/>
            <person name="Pettersson B.M.F."/>
            <person name="Das S."/>
            <person name="Dasgupta S."/>
            <person name="Kirsebom L.A."/>
        </authorList>
    </citation>
    <scope>NUCLEOTIDE SEQUENCE [LARGE SCALE GENOMIC DNA]</scope>
    <source>
        <strain evidence="5 7">DSM 44124</strain>
    </source>
</reference>
<dbReference type="KEGG" id="mmuc:C1S78_007560"/>
<gene>
    <name evidence="5" type="ORF">C1S78_007560</name>
    <name evidence="6" type="ORF">C1S78_07555</name>
</gene>
<keyword evidence="4" id="KW-0812">Transmembrane</keyword>
<dbReference type="PANTHER" id="PTHR37042:SF4">
    <property type="entry name" value="OUTER MEMBRANE PROTEIN RV1973"/>
    <property type="match status" value="1"/>
</dbReference>
<dbReference type="Proteomes" id="UP000309231">
    <property type="component" value="Chromosome"/>
</dbReference>
<evidence type="ECO:0000313" key="7">
    <source>
        <dbReference type="Proteomes" id="UP000309231"/>
    </source>
</evidence>
<proteinExistence type="predicted"/>
<dbReference type="EMBL" id="CP062008">
    <property type="protein sequence ID" value="QPG70803.1"/>
    <property type="molecule type" value="Genomic_DNA"/>
</dbReference>
<feature type="transmembrane region" description="Helical" evidence="4">
    <location>
        <begin position="44"/>
        <end position="66"/>
    </location>
</feature>
<evidence type="ECO:0000313" key="5">
    <source>
        <dbReference type="EMBL" id="QPG70803.1"/>
    </source>
</evidence>
<dbReference type="GO" id="GO:0016020">
    <property type="term" value="C:membrane"/>
    <property type="evidence" value="ECO:0007669"/>
    <property type="project" value="UniProtKB-SubCell"/>
</dbReference>
<evidence type="ECO:0000313" key="6">
    <source>
        <dbReference type="EMBL" id="TLH52229.1"/>
    </source>
</evidence>
<protein>
    <submittedName>
        <fullName evidence="6">Twin-arginine translocation pathway signal</fullName>
    </submittedName>
</protein>
<evidence type="ECO:0000256" key="3">
    <source>
        <dbReference type="SAM" id="MobiDB-lite"/>
    </source>
</evidence>
<evidence type="ECO:0000256" key="4">
    <source>
        <dbReference type="SAM" id="Phobius"/>
    </source>
</evidence>
<dbReference type="RefSeq" id="WP_020102283.1">
    <property type="nucleotide sequence ID" value="NZ_ANBS01000034.1"/>
</dbReference>
<evidence type="ECO:0000256" key="1">
    <source>
        <dbReference type="ARBA" id="ARBA00004370"/>
    </source>
</evidence>
<evidence type="ECO:0000256" key="2">
    <source>
        <dbReference type="ARBA" id="ARBA00023136"/>
    </source>
</evidence>
<comment type="subcellular location">
    <subcellularLocation>
        <location evidence="1">Membrane</location>
    </subcellularLocation>
</comment>